<feature type="transmembrane region" description="Helical" evidence="2">
    <location>
        <begin position="388"/>
        <end position="409"/>
    </location>
</feature>
<keyword evidence="2" id="KW-1133">Transmembrane helix</keyword>
<reference evidence="3" key="1">
    <citation type="submission" date="2022-02" db="EMBL/GenBank/DDBJ databases">
        <authorList>
            <person name="Henning P.M."/>
            <person name="McCubbin A.G."/>
            <person name="Shore J.S."/>
        </authorList>
    </citation>
    <scope>NUCLEOTIDE SEQUENCE</scope>
    <source>
        <strain evidence="3">F60SS</strain>
        <tissue evidence="3">Leaves</tissue>
    </source>
</reference>
<dbReference type="AlphaFoldDB" id="A0A9Q0GHX7"/>
<feature type="compositionally biased region" description="Acidic residues" evidence="1">
    <location>
        <begin position="251"/>
        <end position="274"/>
    </location>
</feature>
<feature type="compositionally biased region" description="Acidic residues" evidence="1">
    <location>
        <begin position="282"/>
        <end position="291"/>
    </location>
</feature>
<accession>A0A9Q0GHX7</accession>
<keyword evidence="2" id="KW-0812">Transmembrane</keyword>
<keyword evidence="2" id="KW-0472">Membrane</keyword>
<gene>
    <name evidence="3" type="ORF">Tsubulata_022655</name>
</gene>
<feature type="transmembrane region" description="Helical" evidence="2">
    <location>
        <begin position="59"/>
        <end position="77"/>
    </location>
</feature>
<name>A0A9Q0GHX7_9ROSI</name>
<dbReference type="Proteomes" id="UP001141552">
    <property type="component" value="Unassembled WGS sequence"/>
</dbReference>
<feature type="region of interest" description="Disordered" evidence="1">
    <location>
        <begin position="1"/>
        <end position="20"/>
    </location>
</feature>
<feature type="region of interest" description="Disordered" evidence="1">
    <location>
        <begin position="203"/>
        <end position="298"/>
    </location>
</feature>
<comment type="caution">
    <text evidence="3">The sequence shown here is derived from an EMBL/GenBank/DDBJ whole genome shotgun (WGS) entry which is preliminary data.</text>
</comment>
<sequence length="509" mass="58311">MADSGETPNSEPQQTDQVSNDSCAKVIDQLKASSNGLKKRRKNLKWAMDSVMKYTVNRVHVYCIFQALLSSFSHGLIANQAVYVLFFIIWILSVLGLATHFVLGYRKMSCYVVTLRELRSLYRALEMMILDLQQQIRLGSPSYRGLENLKASINYDFLGMENHCYQVLRLSLIEGIGFTLIEGSCAVRMVEAVEELELEDIGGGNLEESRGDEDAGGRNLVENREGARGEAASEVEGGEDVGVGDSKEAEAETEEEEEEEEEENEDEEEEDDEEAERRGDDKAEEDDDEDEAERRGGVAPCMDELLHKLETGMMRRRRRRLLRCCYCWNGWVWQNTFAHQPRMQIHHLPPVGQLPFLKTLYGYSEVSNDRRAKALLATFSYGLIEHQAVYLLFIIWILSALGLATHFVMGYREMSCFVVTLRDLESLHRALETMILDLQQQTRSLYHRALEKLRASVNYDFLGMENHCYQVLRWSLIHGIGFTLILLTVFCLGILGGKLLEWLERLKFW</sequence>
<evidence type="ECO:0000256" key="2">
    <source>
        <dbReference type="SAM" id="Phobius"/>
    </source>
</evidence>
<keyword evidence="4" id="KW-1185">Reference proteome</keyword>
<dbReference type="EMBL" id="JAKUCV010000753">
    <property type="protein sequence ID" value="KAJ4848904.1"/>
    <property type="molecule type" value="Genomic_DNA"/>
</dbReference>
<evidence type="ECO:0000313" key="3">
    <source>
        <dbReference type="EMBL" id="KAJ4848904.1"/>
    </source>
</evidence>
<organism evidence="3 4">
    <name type="scientific">Turnera subulata</name>
    <dbReference type="NCBI Taxonomy" id="218843"/>
    <lineage>
        <taxon>Eukaryota</taxon>
        <taxon>Viridiplantae</taxon>
        <taxon>Streptophyta</taxon>
        <taxon>Embryophyta</taxon>
        <taxon>Tracheophyta</taxon>
        <taxon>Spermatophyta</taxon>
        <taxon>Magnoliopsida</taxon>
        <taxon>eudicotyledons</taxon>
        <taxon>Gunneridae</taxon>
        <taxon>Pentapetalae</taxon>
        <taxon>rosids</taxon>
        <taxon>fabids</taxon>
        <taxon>Malpighiales</taxon>
        <taxon>Passifloraceae</taxon>
        <taxon>Turnera</taxon>
    </lineage>
</organism>
<feature type="transmembrane region" description="Helical" evidence="2">
    <location>
        <begin position="476"/>
        <end position="500"/>
    </location>
</feature>
<proteinExistence type="predicted"/>
<feature type="transmembrane region" description="Helical" evidence="2">
    <location>
        <begin position="83"/>
        <end position="103"/>
    </location>
</feature>
<evidence type="ECO:0000313" key="4">
    <source>
        <dbReference type="Proteomes" id="UP001141552"/>
    </source>
</evidence>
<evidence type="ECO:0000256" key="1">
    <source>
        <dbReference type="SAM" id="MobiDB-lite"/>
    </source>
</evidence>
<feature type="compositionally biased region" description="Basic and acidic residues" evidence="1">
    <location>
        <begin position="207"/>
        <end position="228"/>
    </location>
</feature>
<protein>
    <submittedName>
        <fullName evidence="3">Uncharacterized protein</fullName>
    </submittedName>
</protein>
<reference evidence="3" key="2">
    <citation type="journal article" date="2023" name="Plants (Basel)">
        <title>Annotation of the Turnera subulata (Passifloraceae) Draft Genome Reveals the S-Locus Evolved after the Divergence of Turneroideae from Passifloroideae in a Stepwise Manner.</title>
        <authorList>
            <person name="Henning P.M."/>
            <person name="Roalson E.H."/>
            <person name="Mir W."/>
            <person name="McCubbin A.G."/>
            <person name="Shore J.S."/>
        </authorList>
    </citation>
    <scope>NUCLEOTIDE SEQUENCE</scope>
    <source>
        <strain evidence="3">F60SS</strain>
    </source>
</reference>